<evidence type="ECO:0000256" key="1">
    <source>
        <dbReference type="SAM" id="Phobius"/>
    </source>
</evidence>
<reference evidence="3" key="1">
    <citation type="submission" date="2017-02" db="EMBL/GenBank/DDBJ databases">
        <authorList>
            <person name="Varghese N."/>
            <person name="Submissions S."/>
        </authorList>
    </citation>
    <scope>NUCLEOTIDE SEQUENCE [LARGE SCALE GENOMIC DNA]</scope>
    <source>
        <strain evidence="3">DSM 22270</strain>
    </source>
</reference>
<feature type="transmembrane region" description="Helical" evidence="1">
    <location>
        <begin position="345"/>
        <end position="365"/>
    </location>
</feature>
<organism evidence="2 3">
    <name type="scientific">Dyadobacter psychrophilus</name>
    <dbReference type="NCBI Taxonomy" id="651661"/>
    <lineage>
        <taxon>Bacteria</taxon>
        <taxon>Pseudomonadati</taxon>
        <taxon>Bacteroidota</taxon>
        <taxon>Cytophagia</taxon>
        <taxon>Cytophagales</taxon>
        <taxon>Spirosomataceae</taxon>
        <taxon>Dyadobacter</taxon>
    </lineage>
</organism>
<dbReference type="RefSeq" id="WP_141110388.1">
    <property type="nucleotide sequence ID" value="NZ_FUZA01000007.1"/>
</dbReference>
<accession>A0A1T5GZQ6</accession>
<proteinExistence type="predicted"/>
<feature type="transmembrane region" description="Helical" evidence="1">
    <location>
        <begin position="279"/>
        <end position="297"/>
    </location>
</feature>
<gene>
    <name evidence="2" type="ORF">SAMN05660293_04675</name>
</gene>
<feature type="transmembrane region" description="Helical" evidence="1">
    <location>
        <begin position="235"/>
        <end position="259"/>
    </location>
</feature>
<keyword evidence="1" id="KW-1133">Transmembrane helix</keyword>
<keyword evidence="1" id="KW-0812">Transmembrane</keyword>
<evidence type="ECO:0000313" key="2">
    <source>
        <dbReference type="EMBL" id="SKC13922.1"/>
    </source>
</evidence>
<feature type="transmembrane region" description="Helical" evidence="1">
    <location>
        <begin position="25"/>
        <end position="43"/>
    </location>
</feature>
<feature type="transmembrane region" description="Helical" evidence="1">
    <location>
        <begin position="163"/>
        <end position="185"/>
    </location>
</feature>
<feature type="transmembrane region" description="Helical" evidence="1">
    <location>
        <begin position="318"/>
        <end position="339"/>
    </location>
</feature>
<dbReference type="Proteomes" id="UP000190897">
    <property type="component" value="Unassembled WGS sequence"/>
</dbReference>
<feature type="transmembrane region" description="Helical" evidence="1">
    <location>
        <begin position="372"/>
        <end position="392"/>
    </location>
</feature>
<feature type="transmembrane region" description="Helical" evidence="1">
    <location>
        <begin position="137"/>
        <end position="156"/>
    </location>
</feature>
<dbReference type="OrthoDB" id="956244at2"/>
<sequence length="500" mass="58006">MNAGLLRKCSVCYLMLPNLLFGLGWFRQPYSVLLTIGFVYLLYLELKKEDRTEKLTAKSLVFVFIFSIICVFFCGIGGFSKPSFDWLAHNTKFYDLFKNNWPIYFPEVDRYACYYYGYYLLPAFTSKIYGQLLPSVFVFWTFLGFFLGFAWVLLLVGQSRLMLLLFLFMRGVGQLIFSALKLLNLSQIHAPIFNPSIRSIFEQNAFTPNQVIPSLIGSGILLYDFIYRKKIDETFFVVILVFVWAVFPALSLLAVFGAVFIHKYVLNDGWRAIDRRTVIVSYLIPGLAFLPVFAYFLSSQTLAIQGFLWDFKPAKHILLSYATGLLIDFALFYIVIIYLNKLFRIFPKWFINTVFGLLFALSLYRMGIYNDLFFRGSIPLCIILFIGILRGFEAAIRSGQWPGQKHFYLASSSILFLIISLIYVKSDLLRENKIASQITGEEVQYRTFRYTDYPNIYQALRNGYKDPEGAKQYLGSPNSIYEKYLSRQHEGVEKSRVQRL</sequence>
<keyword evidence="1" id="KW-0472">Membrane</keyword>
<dbReference type="EMBL" id="FUZA01000007">
    <property type="protein sequence ID" value="SKC13922.1"/>
    <property type="molecule type" value="Genomic_DNA"/>
</dbReference>
<feature type="transmembrane region" description="Helical" evidence="1">
    <location>
        <begin position="407"/>
        <end position="424"/>
    </location>
</feature>
<name>A0A1T5GZQ6_9BACT</name>
<keyword evidence="3" id="KW-1185">Reference proteome</keyword>
<feature type="transmembrane region" description="Helical" evidence="1">
    <location>
        <begin position="55"/>
        <end position="79"/>
    </location>
</feature>
<evidence type="ECO:0000313" key="3">
    <source>
        <dbReference type="Proteomes" id="UP000190897"/>
    </source>
</evidence>
<dbReference type="STRING" id="651661.SAMN05660293_04675"/>
<protein>
    <submittedName>
        <fullName evidence="2">Uncharacterized protein</fullName>
    </submittedName>
</protein>
<dbReference type="AlphaFoldDB" id="A0A1T5GZQ6"/>